<dbReference type="InterPro" id="IPR018275">
    <property type="entry name" value="Ribosomal_bS18_CS"/>
</dbReference>
<accession>A0A4W5Q313</accession>
<reference evidence="4" key="2">
    <citation type="submission" date="2025-08" db="UniProtKB">
        <authorList>
            <consortium name="Ensembl"/>
        </authorList>
    </citation>
    <scope>IDENTIFICATION</scope>
</reference>
<dbReference type="SUPFAM" id="SSF46911">
    <property type="entry name" value="Ribosomal protein S18"/>
    <property type="match status" value="1"/>
</dbReference>
<dbReference type="GO" id="GO:0005763">
    <property type="term" value="C:mitochondrial small ribosomal subunit"/>
    <property type="evidence" value="ECO:0007669"/>
    <property type="project" value="TreeGrafter"/>
</dbReference>
<evidence type="ECO:0000313" key="4">
    <source>
        <dbReference type="Ensembl" id="ENSHHUP00000066819.1"/>
    </source>
</evidence>
<reference evidence="4" key="3">
    <citation type="submission" date="2025-09" db="UniProtKB">
        <authorList>
            <consortium name="Ensembl"/>
        </authorList>
    </citation>
    <scope>IDENTIFICATION</scope>
</reference>
<evidence type="ECO:0000313" key="5">
    <source>
        <dbReference type="Proteomes" id="UP000314982"/>
    </source>
</evidence>
<organism evidence="4 5">
    <name type="scientific">Hucho hucho</name>
    <name type="common">huchen</name>
    <dbReference type="NCBI Taxonomy" id="62062"/>
    <lineage>
        <taxon>Eukaryota</taxon>
        <taxon>Metazoa</taxon>
        <taxon>Chordata</taxon>
        <taxon>Craniata</taxon>
        <taxon>Vertebrata</taxon>
        <taxon>Euteleostomi</taxon>
        <taxon>Actinopterygii</taxon>
        <taxon>Neopterygii</taxon>
        <taxon>Teleostei</taxon>
        <taxon>Protacanthopterygii</taxon>
        <taxon>Salmoniformes</taxon>
        <taxon>Salmonidae</taxon>
        <taxon>Salmoninae</taxon>
        <taxon>Hucho</taxon>
    </lineage>
</organism>
<dbReference type="PANTHER" id="PTHR13479:SF40">
    <property type="entry name" value="SMALL RIBOSOMAL SUBUNIT PROTEIN BS18M"/>
    <property type="match status" value="1"/>
</dbReference>
<reference evidence="5" key="1">
    <citation type="submission" date="2018-06" db="EMBL/GenBank/DDBJ databases">
        <title>Genome assembly of Danube salmon.</title>
        <authorList>
            <person name="Macqueen D.J."/>
            <person name="Gundappa M.K."/>
        </authorList>
    </citation>
    <scope>NUCLEOTIDE SEQUENCE [LARGE SCALE GENOMIC DNA]</scope>
</reference>
<keyword evidence="3" id="KW-0687">Ribonucleoprotein</keyword>
<evidence type="ECO:0000256" key="2">
    <source>
        <dbReference type="ARBA" id="ARBA00022980"/>
    </source>
</evidence>
<dbReference type="Proteomes" id="UP000314982">
    <property type="component" value="Unassembled WGS sequence"/>
</dbReference>
<dbReference type="PANTHER" id="PTHR13479">
    <property type="entry name" value="30S RIBOSOMAL PROTEIN S18"/>
    <property type="match status" value="1"/>
</dbReference>
<comment type="similarity">
    <text evidence="1">Belongs to the bacterial ribosomal protein bS18 family.</text>
</comment>
<name>A0A4W5Q313_9TELE</name>
<dbReference type="GO" id="GO:0070181">
    <property type="term" value="F:small ribosomal subunit rRNA binding"/>
    <property type="evidence" value="ECO:0007669"/>
    <property type="project" value="TreeGrafter"/>
</dbReference>
<dbReference type="AlphaFoldDB" id="A0A4W5Q313"/>
<dbReference type="Gene3D" id="4.10.640.10">
    <property type="entry name" value="Ribosomal protein S18"/>
    <property type="match status" value="1"/>
</dbReference>
<dbReference type="GO" id="GO:0032543">
    <property type="term" value="P:mitochondrial translation"/>
    <property type="evidence" value="ECO:0007669"/>
    <property type="project" value="TreeGrafter"/>
</dbReference>
<keyword evidence="5" id="KW-1185">Reference proteome</keyword>
<dbReference type="InterPro" id="IPR001648">
    <property type="entry name" value="Ribosomal_bS18"/>
</dbReference>
<protein>
    <submittedName>
        <fullName evidence="4">Uncharacterized protein</fullName>
    </submittedName>
</protein>
<keyword evidence="2" id="KW-0689">Ribosomal protein</keyword>
<evidence type="ECO:0000256" key="3">
    <source>
        <dbReference type="ARBA" id="ARBA00023274"/>
    </source>
</evidence>
<dbReference type="Pfam" id="PF01084">
    <property type="entry name" value="Ribosomal_S18"/>
    <property type="match status" value="1"/>
</dbReference>
<dbReference type="GeneTree" id="ENSGT00990000209419"/>
<dbReference type="GO" id="GO:0003735">
    <property type="term" value="F:structural constituent of ribosome"/>
    <property type="evidence" value="ECO:0007669"/>
    <property type="project" value="InterPro"/>
</dbReference>
<dbReference type="Ensembl" id="ENSHHUT00000069071.1">
    <property type="protein sequence ID" value="ENSHHUP00000066819.1"/>
    <property type="gene ID" value="ENSHHUG00000039390.1"/>
</dbReference>
<sequence>MSNLFTTSMNPYEQPQKGCILCDITVDFKNVQLLSVFINPHTGRIYSRHITNREISKAIKKAHSMGKSSNH</sequence>
<proteinExistence type="inferred from homology"/>
<dbReference type="InterPro" id="IPR036870">
    <property type="entry name" value="Ribosomal_bS18_sf"/>
</dbReference>
<evidence type="ECO:0000256" key="1">
    <source>
        <dbReference type="ARBA" id="ARBA00005589"/>
    </source>
</evidence>
<dbReference type="PROSITE" id="PS00057">
    <property type="entry name" value="RIBOSOMAL_S18"/>
    <property type="match status" value="1"/>
</dbReference>